<name>A0A318MYS0_9BIFI</name>
<comment type="caution">
    <text evidence="1">The sequence shown here is derived from an EMBL/GenBank/DDBJ whole genome shotgun (WGS) entry which is preliminary data.</text>
</comment>
<reference evidence="1 2" key="1">
    <citation type="submission" date="2018-05" db="EMBL/GenBank/DDBJ databases">
        <title>Reference genomes for bee gut microbiota database.</title>
        <authorList>
            <person name="Ellegaard K.M."/>
        </authorList>
    </citation>
    <scope>NUCLEOTIDE SEQUENCE [LARGE SCALE GENOMIC DNA]</scope>
    <source>
        <strain evidence="1 2">ESL0200</strain>
    </source>
</reference>
<protein>
    <submittedName>
        <fullName evidence="1">Uncharacterized protein</fullName>
    </submittedName>
</protein>
<dbReference type="AlphaFoldDB" id="A0A318MYS0"/>
<evidence type="ECO:0000313" key="1">
    <source>
        <dbReference type="EMBL" id="PXY85705.1"/>
    </source>
</evidence>
<dbReference type="EMBL" id="QGLL01000001">
    <property type="protein sequence ID" value="PXY85705.1"/>
    <property type="molecule type" value="Genomic_DNA"/>
</dbReference>
<evidence type="ECO:0000313" key="2">
    <source>
        <dbReference type="Proteomes" id="UP000247744"/>
    </source>
</evidence>
<dbReference type="Proteomes" id="UP000247744">
    <property type="component" value="Unassembled WGS sequence"/>
</dbReference>
<gene>
    <name evidence="1" type="ORF">DKK75_00570</name>
</gene>
<proteinExistence type="predicted"/>
<sequence length="96" mass="11149">MAGYSEGKFMRKTVDWTVDTALQTHDGVYAVQQKLQSDTTMVKAQAKVESDPIRPSNPYPPWISLLDRRGRSWECPRRSRPTWHRGNRRIHPGWLG</sequence>
<accession>A0A318MYS0</accession>
<organism evidence="1 2">
    <name type="scientific">Bifidobacterium asteroides</name>
    <dbReference type="NCBI Taxonomy" id="1684"/>
    <lineage>
        <taxon>Bacteria</taxon>
        <taxon>Bacillati</taxon>
        <taxon>Actinomycetota</taxon>
        <taxon>Actinomycetes</taxon>
        <taxon>Bifidobacteriales</taxon>
        <taxon>Bifidobacteriaceae</taxon>
        <taxon>Bifidobacterium</taxon>
    </lineage>
</organism>